<evidence type="ECO:0000256" key="6">
    <source>
        <dbReference type="SAM" id="Phobius"/>
    </source>
</evidence>
<dbReference type="AlphaFoldDB" id="A0A151CIA2"/>
<keyword evidence="6" id="KW-0472">Membrane</keyword>
<evidence type="ECO:0000256" key="5">
    <source>
        <dbReference type="ARBA" id="ARBA00023315"/>
    </source>
</evidence>
<comment type="pathway">
    <text evidence="1">Lipid metabolism.</text>
</comment>
<dbReference type="Pfam" id="PF01553">
    <property type="entry name" value="Acyltransferase"/>
    <property type="match status" value="1"/>
</dbReference>
<evidence type="ECO:0000256" key="4">
    <source>
        <dbReference type="ARBA" id="ARBA00023264"/>
    </source>
</evidence>
<keyword evidence="9" id="KW-1185">Reference proteome</keyword>
<evidence type="ECO:0000259" key="7">
    <source>
        <dbReference type="SMART" id="SM00563"/>
    </source>
</evidence>
<proteinExistence type="predicted"/>
<evidence type="ECO:0000313" key="9">
    <source>
        <dbReference type="Proteomes" id="UP000075359"/>
    </source>
</evidence>
<feature type="domain" description="Phospholipid/glycerol acyltransferase" evidence="7">
    <location>
        <begin position="65"/>
        <end position="180"/>
    </location>
</feature>
<dbReference type="GO" id="GO:0006654">
    <property type="term" value="P:phosphatidic acid biosynthetic process"/>
    <property type="evidence" value="ECO:0007669"/>
    <property type="project" value="TreeGrafter"/>
</dbReference>
<dbReference type="STRING" id="1630136.AS592_02710"/>
<dbReference type="PANTHER" id="PTHR10434">
    <property type="entry name" value="1-ACYL-SN-GLYCEROL-3-PHOSPHATE ACYLTRANSFERASE"/>
    <property type="match status" value="1"/>
</dbReference>
<name>A0A151CIA2_9BACT</name>
<sequence length="236" mass="27172">MKIFAKIRFGWNAFVIAVNTGLIMIPAIVLFPKYKGPIMHHLNRLTLFLMGAKLSQEGEMDPEADLYVMNHQGIIDIIGMEALQNRHLRWVAKKELFSMPIYGHLLRHGDMISLDRSNKAGLIKLMKDVKESLEVKHRPVAIFPEGTRAKDQTVLPFKQGTKMIAEKLNLKVQPVVITGSKWILNEHDKTGHGGTVHYKFLPTITADKNNKEWFDTLHQQMQEEIDNEYTDHHRSR</sequence>
<dbReference type="OrthoDB" id="9809618at2"/>
<evidence type="ECO:0000256" key="1">
    <source>
        <dbReference type="ARBA" id="ARBA00005189"/>
    </source>
</evidence>
<dbReference type="EMBL" id="LNKT01000002">
    <property type="protein sequence ID" value="KYJ87268.1"/>
    <property type="molecule type" value="Genomic_DNA"/>
</dbReference>
<keyword evidence="3" id="KW-0594">Phospholipid biosynthesis</keyword>
<protein>
    <submittedName>
        <fullName evidence="8">Acyl-phosphate glycerol 3-phosphate acyltransferase</fullName>
    </submittedName>
</protein>
<dbReference type="GO" id="GO:0003841">
    <property type="term" value="F:1-acylglycerol-3-phosphate O-acyltransferase activity"/>
    <property type="evidence" value="ECO:0007669"/>
    <property type="project" value="TreeGrafter"/>
</dbReference>
<keyword evidence="5 8" id="KW-0012">Acyltransferase</keyword>
<dbReference type="Proteomes" id="UP000075359">
    <property type="component" value="Unassembled WGS sequence"/>
</dbReference>
<dbReference type="SUPFAM" id="SSF69593">
    <property type="entry name" value="Glycerol-3-phosphate (1)-acyltransferase"/>
    <property type="match status" value="1"/>
</dbReference>
<keyword evidence="2 8" id="KW-0808">Transferase</keyword>
<comment type="caution">
    <text evidence="8">The sequence shown here is derived from an EMBL/GenBank/DDBJ whole genome shotgun (WGS) entry which is preliminary data.</text>
</comment>
<dbReference type="CDD" id="cd07989">
    <property type="entry name" value="LPLAT_AGPAT-like"/>
    <property type="match status" value="1"/>
</dbReference>
<reference evidence="8 9" key="1">
    <citation type="submission" date="2015-11" db="EMBL/GenBank/DDBJ databases">
        <title>Draft genome of Sulfurovum riftiae 1812E, a member of the Epsilonproteobacteria isolated from the tube of the deep-sea hydrothermal vent tubewom Riftia pachyptila.</title>
        <authorList>
            <person name="Vetriani C."/>
            <person name="Giovannelli D."/>
        </authorList>
    </citation>
    <scope>NUCLEOTIDE SEQUENCE [LARGE SCALE GENOMIC DNA]</scope>
    <source>
        <strain evidence="8 9">1812E</strain>
    </source>
</reference>
<evidence type="ECO:0000256" key="3">
    <source>
        <dbReference type="ARBA" id="ARBA00023209"/>
    </source>
</evidence>
<dbReference type="InterPro" id="IPR002123">
    <property type="entry name" value="Plipid/glycerol_acylTrfase"/>
</dbReference>
<evidence type="ECO:0000256" key="2">
    <source>
        <dbReference type="ARBA" id="ARBA00022679"/>
    </source>
</evidence>
<organism evidence="8 9">
    <name type="scientific">Sulfurovum riftiae</name>
    <dbReference type="NCBI Taxonomy" id="1630136"/>
    <lineage>
        <taxon>Bacteria</taxon>
        <taxon>Pseudomonadati</taxon>
        <taxon>Campylobacterota</taxon>
        <taxon>Epsilonproteobacteria</taxon>
        <taxon>Campylobacterales</taxon>
        <taxon>Sulfurovaceae</taxon>
        <taxon>Sulfurovum</taxon>
    </lineage>
</organism>
<dbReference type="SMART" id="SM00563">
    <property type="entry name" value="PlsC"/>
    <property type="match status" value="1"/>
</dbReference>
<dbReference type="RefSeq" id="WP_067329005.1">
    <property type="nucleotide sequence ID" value="NZ_LNKT01000002.1"/>
</dbReference>
<feature type="transmembrane region" description="Helical" evidence="6">
    <location>
        <begin position="12"/>
        <end position="31"/>
    </location>
</feature>
<keyword evidence="3" id="KW-0444">Lipid biosynthesis</keyword>
<dbReference type="PANTHER" id="PTHR10434:SF59">
    <property type="entry name" value="1-ACYL-SN-GLYCEROL-3-PHOSPHATE ACYLTRANSFERASE"/>
    <property type="match status" value="1"/>
</dbReference>
<keyword evidence="4" id="KW-1208">Phospholipid metabolism</keyword>
<gene>
    <name evidence="8" type="ORF">AS592_02710</name>
</gene>
<keyword evidence="6" id="KW-1133">Transmembrane helix</keyword>
<keyword evidence="6" id="KW-0812">Transmembrane</keyword>
<evidence type="ECO:0000313" key="8">
    <source>
        <dbReference type="EMBL" id="KYJ87268.1"/>
    </source>
</evidence>
<accession>A0A151CIA2</accession>
<keyword evidence="3" id="KW-0443">Lipid metabolism</keyword>